<dbReference type="GO" id="GO:0016279">
    <property type="term" value="F:protein-lysine N-methyltransferase activity"/>
    <property type="evidence" value="ECO:0007669"/>
    <property type="project" value="TreeGrafter"/>
</dbReference>
<name>A0A0D2N5F7_9CHLO</name>
<organism evidence="2 3">
    <name type="scientific">Monoraphidium neglectum</name>
    <dbReference type="NCBI Taxonomy" id="145388"/>
    <lineage>
        <taxon>Eukaryota</taxon>
        <taxon>Viridiplantae</taxon>
        <taxon>Chlorophyta</taxon>
        <taxon>core chlorophytes</taxon>
        <taxon>Chlorophyceae</taxon>
        <taxon>CS clade</taxon>
        <taxon>Sphaeropleales</taxon>
        <taxon>Selenastraceae</taxon>
        <taxon>Monoraphidium</taxon>
    </lineage>
</organism>
<dbReference type="EMBL" id="KK100253">
    <property type="protein sequence ID" value="KIZ07522.1"/>
    <property type="molecule type" value="Genomic_DNA"/>
</dbReference>
<protein>
    <recommendedName>
        <fullName evidence="4">SET domain-containing protein</fullName>
    </recommendedName>
</protein>
<dbReference type="Proteomes" id="UP000054498">
    <property type="component" value="Unassembled WGS sequence"/>
</dbReference>
<dbReference type="CDD" id="cd10527">
    <property type="entry name" value="SET_LSMT"/>
    <property type="match status" value="1"/>
</dbReference>
<dbReference type="KEGG" id="mng:MNEG_0435"/>
<dbReference type="Gene3D" id="3.90.1410.10">
    <property type="entry name" value="set domain protein methyltransferase, domain 1"/>
    <property type="match status" value="1"/>
</dbReference>
<dbReference type="AlphaFoldDB" id="A0A0D2N5F7"/>
<evidence type="ECO:0000313" key="2">
    <source>
        <dbReference type="EMBL" id="KIZ07522.1"/>
    </source>
</evidence>
<dbReference type="InterPro" id="IPR046341">
    <property type="entry name" value="SET_dom_sf"/>
</dbReference>
<accession>A0A0D2N5F7</accession>
<keyword evidence="3" id="KW-1185">Reference proteome</keyword>
<evidence type="ECO:0008006" key="4">
    <source>
        <dbReference type="Google" id="ProtNLM"/>
    </source>
</evidence>
<dbReference type="PANTHER" id="PTHR13271:SF140">
    <property type="entry name" value="SET DOMAIN-CONTAINING PROTEIN"/>
    <property type="match status" value="1"/>
</dbReference>
<dbReference type="GeneID" id="25726553"/>
<reference evidence="2 3" key="1">
    <citation type="journal article" date="2013" name="BMC Genomics">
        <title>Reconstruction of the lipid metabolism for the microalga Monoraphidium neglectum from its genome sequence reveals characteristics suitable for biofuel production.</title>
        <authorList>
            <person name="Bogen C."/>
            <person name="Al-Dilaimi A."/>
            <person name="Albersmeier A."/>
            <person name="Wichmann J."/>
            <person name="Grundmann M."/>
            <person name="Rupp O."/>
            <person name="Lauersen K.J."/>
            <person name="Blifernez-Klassen O."/>
            <person name="Kalinowski J."/>
            <person name="Goesmann A."/>
            <person name="Mussgnug J.H."/>
            <person name="Kruse O."/>
        </authorList>
    </citation>
    <scope>NUCLEOTIDE SEQUENCE [LARGE SCALE GENOMIC DNA]</scope>
    <source>
        <strain evidence="2 3">SAG 48.87</strain>
    </source>
</reference>
<gene>
    <name evidence="2" type="ORF">MNEG_0435</name>
</gene>
<proteinExistence type="predicted"/>
<feature type="region of interest" description="Disordered" evidence="1">
    <location>
        <begin position="288"/>
        <end position="324"/>
    </location>
</feature>
<evidence type="ECO:0000256" key="1">
    <source>
        <dbReference type="SAM" id="MobiDB-lite"/>
    </source>
</evidence>
<dbReference type="InterPro" id="IPR050600">
    <property type="entry name" value="SETD3_SETD6_MTase"/>
</dbReference>
<evidence type="ECO:0000313" key="3">
    <source>
        <dbReference type="Proteomes" id="UP000054498"/>
    </source>
</evidence>
<dbReference type="SUPFAM" id="SSF82199">
    <property type="entry name" value="SET domain"/>
    <property type="match status" value="1"/>
</dbReference>
<dbReference type="RefSeq" id="XP_013906541.1">
    <property type="nucleotide sequence ID" value="XM_014051087.1"/>
</dbReference>
<sequence length="555" mass="56669">MRGLEATRAAVAGDVLLSLPTAFCLSITTCTHGLALAPRLQQLRGLGGDDEDVVVVADALVLLAEALVAGEASPWSNFLETLPREYDTPLNYTSPGCSALLEALPCLADAAQGRRNALLRALPTVRAALQALPGGALVRRMSDCALLSAMTWAAAATGTRMLALSARDATEASAARFGAGSGGAARVRLPGWMPDVGVMVPLVDLLNHPGPGQLASPPCGRYTPRQANCRVDGTASAFTVTATRVISPGDALLFDYRLMESSYCNWRWLLEYGLTLEETGEDAAATAATATDVGDGGGGRGSGLQLYDQRGEPVEPAEPEAPAAEATAVPAVAYDKNGDPIPTEEGGGAAAGADGRAAALPLRPLDCFGFRLSLDELLQQNGSSGGSSGGSATEAGLADARSAAAARLTAAGLGEALDAEVRGGRIDAGLLRWIGIALGTFRDVGAAGAGRGPRGAEDEAALLQRLQSIQGAAGQLADVLRRRRPAAAAALAAAPAAECGQCPRLPAVVGAALGSLDAAVVRLSTLAADGEALGRVFTQPWLAAHHRRQQQQGER</sequence>
<dbReference type="PANTHER" id="PTHR13271">
    <property type="entry name" value="UNCHARACTERIZED PUTATIVE METHYLTRANSFERASE"/>
    <property type="match status" value="1"/>
</dbReference>